<dbReference type="EC" id="3.6.5.4" evidence="10"/>
<dbReference type="GO" id="GO:0006616">
    <property type="term" value="P:SRP-dependent cotranslational protein targeting to membrane, translocation"/>
    <property type="evidence" value="ECO:0007669"/>
    <property type="project" value="TreeGrafter"/>
</dbReference>
<dbReference type="SUPFAM" id="SSF47446">
    <property type="entry name" value="Signal peptide-binding domain"/>
    <property type="match status" value="1"/>
</dbReference>
<dbReference type="InterPro" id="IPR027417">
    <property type="entry name" value="P-loop_NTPase"/>
</dbReference>
<dbReference type="GO" id="GO:0005786">
    <property type="term" value="C:signal recognition particle, endoplasmic reticulum targeting"/>
    <property type="evidence" value="ECO:0007669"/>
    <property type="project" value="UniProtKB-KW"/>
</dbReference>
<dbReference type="Pfam" id="PF02978">
    <property type="entry name" value="SRP_SPB"/>
    <property type="match status" value="1"/>
</dbReference>
<evidence type="ECO:0000313" key="13">
    <source>
        <dbReference type="EMBL" id="JAU33657.1"/>
    </source>
</evidence>
<evidence type="ECO:0000256" key="1">
    <source>
        <dbReference type="ARBA" id="ARBA00004496"/>
    </source>
</evidence>
<organism evidence="13">
    <name type="scientific">Noccaea caerulescens</name>
    <name type="common">Alpine penny-cress</name>
    <name type="synonym">Thlaspi caerulescens</name>
    <dbReference type="NCBI Taxonomy" id="107243"/>
    <lineage>
        <taxon>Eukaryota</taxon>
        <taxon>Viridiplantae</taxon>
        <taxon>Streptophyta</taxon>
        <taxon>Embryophyta</taxon>
        <taxon>Tracheophyta</taxon>
        <taxon>Spermatophyta</taxon>
        <taxon>Magnoliopsida</taxon>
        <taxon>eudicotyledons</taxon>
        <taxon>Gunneridae</taxon>
        <taxon>Pentapetalae</taxon>
        <taxon>rosids</taxon>
        <taxon>malvids</taxon>
        <taxon>Brassicales</taxon>
        <taxon>Brassicaceae</taxon>
        <taxon>Coluteocarpeae</taxon>
        <taxon>Noccaea</taxon>
    </lineage>
</organism>
<evidence type="ECO:0000259" key="12">
    <source>
        <dbReference type="SMART" id="SM00962"/>
    </source>
</evidence>
<dbReference type="GO" id="GO:0005829">
    <property type="term" value="C:cytosol"/>
    <property type="evidence" value="ECO:0007669"/>
    <property type="project" value="TreeGrafter"/>
</dbReference>
<feature type="domain" description="SRP54-type proteins GTP-binding" evidence="12">
    <location>
        <begin position="104"/>
        <end position="297"/>
    </location>
</feature>
<evidence type="ECO:0000256" key="7">
    <source>
        <dbReference type="ARBA" id="ARBA00023134"/>
    </source>
</evidence>
<dbReference type="InterPro" id="IPR004125">
    <property type="entry name" value="Signal_recog_particle_SRP54_M"/>
</dbReference>
<dbReference type="Pfam" id="PF02881">
    <property type="entry name" value="SRP54_N"/>
    <property type="match status" value="1"/>
</dbReference>
<keyword evidence="9" id="KW-0687">Ribonucleoprotein</keyword>
<keyword evidence="4" id="KW-0547">Nucleotide-binding</keyword>
<keyword evidence="5" id="KW-0378">Hydrolase</keyword>
<dbReference type="InterPro" id="IPR022941">
    <property type="entry name" value="SRP54"/>
</dbReference>
<reference evidence="13" key="1">
    <citation type="submission" date="2016-07" db="EMBL/GenBank/DDBJ databases">
        <title>De novo transcriptome assembly of four accessions of the metal hyperaccumulator plant Noccaea caerulescens.</title>
        <authorList>
            <person name="Blande D."/>
            <person name="Halimaa P."/>
            <person name="Tervahauta A.I."/>
            <person name="Aarts M.G."/>
            <person name="Karenlampi S.O."/>
        </authorList>
    </citation>
    <scope>NUCLEOTIDE SEQUENCE</scope>
</reference>
<accession>A0A1J3ENP8</accession>
<sequence>MAQDEVPATRRALTDLRRFFRRMHHSTAVDEQTLKDCMIEITGALRDADFPKRTVDAIGKKIEAIIDTAGVSNRGSQIYETIFDELSGILDPKNSAKIQQNRQCSVVMFMGLRGVGKGMICAKYARHHLKQGFKPALVCANTFRIDAFDRLKIAARDDFPVYGSNARDPAKIANEGIAKFRKENHDLIVVDTSGRHKSYPQLFAEITQLAEAVKPNLVIHVLDGRIGKAAIFPALAFKEAFPSGVVIVTNIKDNPKAVGALGAVATAKCPIIVADTGERGKDFEAIEVESFVRRLLGENPWLPRKPSGYRYTLRDMYAYYRKEFGFEKRGSRVVLPDLFRRRELEIMMRYLTMMESMTDEELDTSIVSRERAVEIAEESSVELKDVADLIKTYMRKAKMWKALEPCKPV</sequence>
<keyword evidence="3" id="KW-0963">Cytoplasm</keyword>
<evidence type="ECO:0000256" key="8">
    <source>
        <dbReference type="ARBA" id="ARBA00023135"/>
    </source>
</evidence>
<dbReference type="AlphaFoldDB" id="A0A1J3ENP8"/>
<protein>
    <recommendedName>
        <fullName evidence="10">signal-recognition-particle GTPase</fullName>
        <ecNumber evidence="10">3.6.5.4</ecNumber>
    </recommendedName>
</protein>
<dbReference type="Pfam" id="PF00448">
    <property type="entry name" value="SRP54"/>
    <property type="match status" value="1"/>
</dbReference>
<name>A0A1J3ENP8_NOCCA</name>
<comment type="catalytic activity">
    <reaction evidence="11">
        <text>GTP + H2O = GDP + phosphate + H(+)</text>
        <dbReference type="Rhea" id="RHEA:19669"/>
        <dbReference type="ChEBI" id="CHEBI:15377"/>
        <dbReference type="ChEBI" id="CHEBI:15378"/>
        <dbReference type="ChEBI" id="CHEBI:37565"/>
        <dbReference type="ChEBI" id="CHEBI:43474"/>
        <dbReference type="ChEBI" id="CHEBI:58189"/>
        <dbReference type="EC" id="3.6.5.4"/>
    </reaction>
    <physiologicalReaction direction="left-to-right" evidence="11">
        <dbReference type="Rhea" id="RHEA:19670"/>
    </physiologicalReaction>
</comment>
<gene>
    <name evidence="13" type="ORF">LC_TR4906_c0_g1_i1_g.17314</name>
</gene>
<evidence type="ECO:0000256" key="2">
    <source>
        <dbReference type="ARBA" id="ARBA00005450"/>
    </source>
</evidence>
<dbReference type="Gene3D" id="3.40.50.300">
    <property type="entry name" value="P-loop containing nucleotide triphosphate hydrolases"/>
    <property type="match status" value="1"/>
</dbReference>
<dbReference type="GO" id="GO:0008312">
    <property type="term" value="F:7S RNA binding"/>
    <property type="evidence" value="ECO:0007669"/>
    <property type="project" value="InterPro"/>
</dbReference>
<comment type="similarity">
    <text evidence="2">Belongs to the GTP-binding SRP family. SRP54 subfamily.</text>
</comment>
<keyword evidence="8" id="KW-0733">Signal recognition particle</keyword>
<dbReference type="GO" id="GO:0003924">
    <property type="term" value="F:GTPase activity"/>
    <property type="evidence" value="ECO:0007669"/>
    <property type="project" value="InterPro"/>
</dbReference>
<dbReference type="InterPro" id="IPR036225">
    <property type="entry name" value="SRP/SRP_N"/>
</dbReference>
<keyword evidence="6" id="KW-0694">RNA-binding</keyword>
<evidence type="ECO:0000256" key="11">
    <source>
        <dbReference type="ARBA" id="ARBA00048157"/>
    </source>
</evidence>
<proteinExistence type="inferred from homology"/>
<dbReference type="PANTHER" id="PTHR11564:SF34">
    <property type="entry name" value="SRP54-TYPE PROTEINS GTP-BINDING DOMAIN-CONTAINING PROTEIN"/>
    <property type="match status" value="1"/>
</dbReference>
<dbReference type="SUPFAM" id="SSF47364">
    <property type="entry name" value="Domain of the SRP/SRP receptor G-proteins"/>
    <property type="match status" value="1"/>
</dbReference>
<evidence type="ECO:0000256" key="10">
    <source>
        <dbReference type="ARBA" id="ARBA00035672"/>
    </source>
</evidence>
<dbReference type="InterPro" id="IPR042101">
    <property type="entry name" value="SRP54_N_sf"/>
</dbReference>
<dbReference type="InterPro" id="IPR000897">
    <property type="entry name" value="SRP54_GTPase_dom"/>
</dbReference>
<dbReference type="Gene3D" id="1.10.260.30">
    <property type="entry name" value="Signal recognition particle, SRP54 subunit, M-domain"/>
    <property type="match status" value="1"/>
</dbReference>
<comment type="subcellular location">
    <subcellularLocation>
        <location evidence="1">Cytoplasm</location>
    </subcellularLocation>
</comment>
<dbReference type="Gene3D" id="1.20.120.140">
    <property type="entry name" value="Signal recognition particle SRP54, nucleotide-binding domain"/>
    <property type="match status" value="1"/>
</dbReference>
<dbReference type="SUPFAM" id="SSF52540">
    <property type="entry name" value="P-loop containing nucleoside triphosphate hydrolases"/>
    <property type="match status" value="1"/>
</dbReference>
<dbReference type="InterPro" id="IPR036891">
    <property type="entry name" value="Signal_recog_part_SRP54_M_sf"/>
</dbReference>
<evidence type="ECO:0000256" key="3">
    <source>
        <dbReference type="ARBA" id="ARBA00022490"/>
    </source>
</evidence>
<dbReference type="EMBL" id="GEVK01019175">
    <property type="protein sequence ID" value="JAU33657.1"/>
    <property type="molecule type" value="Transcribed_RNA"/>
</dbReference>
<keyword evidence="7" id="KW-0342">GTP-binding</keyword>
<dbReference type="PANTHER" id="PTHR11564">
    <property type="entry name" value="SIGNAL RECOGNITION PARTICLE 54K PROTEIN SRP54"/>
    <property type="match status" value="1"/>
</dbReference>
<dbReference type="GO" id="GO:0005525">
    <property type="term" value="F:GTP binding"/>
    <property type="evidence" value="ECO:0007669"/>
    <property type="project" value="UniProtKB-KW"/>
</dbReference>
<evidence type="ECO:0000256" key="4">
    <source>
        <dbReference type="ARBA" id="ARBA00022741"/>
    </source>
</evidence>
<dbReference type="GO" id="GO:0030942">
    <property type="term" value="F:endoplasmic reticulum signal peptide binding"/>
    <property type="evidence" value="ECO:0007669"/>
    <property type="project" value="TreeGrafter"/>
</dbReference>
<evidence type="ECO:0000256" key="5">
    <source>
        <dbReference type="ARBA" id="ARBA00022801"/>
    </source>
</evidence>
<evidence type="ECO:0000256" key="6">
    <source>
        <dbReference type="ARBA" id="ARBA00022884"/>
    </source>
</evidence>
<dbReference type="SMART" id="SM00962">
    <property type="entry name" value="SRP54"/>
    <property type="match status" value="1"/>
</dbReference>
<evidence type="ECO:0000256" key="9">
    <source>
        <dbReference type="ARBA" id="ARBA00023274"/>
    </source>
</evidence>
<dbReference type="InterPro" id="IPR013822">
    <property type="entry name" value="Signal_recog_particl_SRP54_hlx"/>
</dbReference>